<dbReference type="Proteomes" id="UP001055437">
    <property type="component" value="Chromosome"/>
</dbReference>
<dbReference type="OrthoDB" id="9782542at2"/>
<dbReference type="KEGG" id="csep:CP523_10875"/>
<keyword evidence="6" id="KW-1185">Reference proteome</keyword>
<dbReference type="Pfam" id="PF03816">
    <property type="entry name" value="LytR_cpsA_psr"/>
    <property type="match status" value="1"/>
</dbReference>
<dbReference type="AlphaFoldDB" id="A0A9N7JLP4"/>
<dbReference type="InterPro" id="IPR050922">
    <property type="entry name" value="LytR/CpsA/Psr_CW_biosynth"/>
</dbReference>
<dbReference type="InterPro" id="IPR004474">
    <property type="entry name" value="LytR_CpsA_psr"/>
</dbReference>
<gene>
    <name evidence="3" type="ORF">CP523_10875</name>
    <name evidence="4" type="ORF">NH397_03220</name>
</gene>
<evidence type="ECO:0000313" key="5">
    <source>
        <dbReference type="Proteomes" id="UP000280586"/>
    </source>
</evidence>
<name>A0A9N7JLP4_CLOSE</name>
<dbReference type="Proteomes" id="UP000280586">
    <property type="component" value="Chromosome"/>
</dbReference>
<organism evidence="3 5">
    <name type="scientific">Clostridium septicum</name>
    <dbReference type="NCBI Taxonomy" id="1504"/>
    <lineage>
        <taxon>Bacteria</taxon>
        <taxon>Bacillati</taxon>
        <taxon>Bacillota</taxon>
        <taxon>Clostridia</taxon>
        <taxon>Eubacteriales</taxon>
        <taxon>Clostridiaceae</taxon>
        <taxon>Clostridium</taxon>
    </lineage>
</organism>
<reference evidence="4" key="2">
    <citation type="submission" date="2022-06" db="EMBL/GenBank/DDBJ databases">
        <authorList>
            <person name="Holder M.E."/>
            <person name="Ajami N.J."/>
            <person name="Petrosino J.F."/>
        </authorList>
    </citation>
    <scope>NUCLEOTIDE SEQUENCE</scope>
    <source>
        <strain evidence="4">RMA 8861</strain>
    </source>
</reference>
<evidence type="ECO:0000259" key="2">
    <source>
        <dbReference type="Pfam" id="PF03816"/>
    </source>
</evidence>
<evidence type="ECO:0000256" key="1">
    <source>
        <dbReference type="ARBA" id="ARBA00006068"/>
    </source>
</evidence>
<dbReference type="GeneID" id="303561186"/>
<evidence type="ECO:0000313" key="6">
    <source>
        <dbReference type="Proteomes" id="UP001055437"/>
    </source>
</evidence>
<accession>A0A9N7JLP4</accession>
<dbReference type="EMBL" id="CP023671">
    <property type="protein sequence ID" value="AYE34868.1"/>
    <property type="molecule type" value="Genomic_DNA"/>
</dbReference>
<proteinExistence type="inferred from homology"/>
<evidence type="ECO:0000313" key="4">
    <source>
        <dbReference type="EMBL" id="USS01462.1"/>
    </source>
</evidence>
<dbReference type="EMBL" id="CP099799">
    <property type="protein sequence ID" value="USS01462.1"/>
    <property type="molecule type" value="Genomic_DNA"/>
</dbReference>
<reference evidence="3 5" key="1">
    <citation type="submission" date="2017-09" db="EMBL/GenBank/DDBJ databases">
        <authorList>
            <person name="Thomas P."/>
            <person name="Seyboldt C."/>
        </authorList>
    </citation>
    <scope>NUCLEOTIDE SEQUENCE [LARGE SCALE GENOMIC DNA]</scope>
    <source>
        <strain evidence="3 5">DSM 7534</strain>
    </source>
</reference>
<evidence type="ECO:0000313" key="3">
    <source>
        <dbReference type="EMBL" id="AYE34868.1"/>
    </source>
</evidence>
<sequence>MDNGVKKIKKSSYLKKTLLILLVVLVLGVIGASIYGFNLINKINKINTTEEDIGINKEATEELSKYNNYDKIINIALFGIDAGENEFGRSDSIMILTIDPIHNKMKLSSIMRDSYVNIEDHGMDKINHAFAFGNSVLALKTLNNNFGLNINNFISTDFSNLPKIIDKLGGIELNITSDELKYINSYIDNLNVLNSTSSPHLDSTGKQLLDGTQCLAYSRIRYTDGGDYERTWRHRTILKGVYDKVKDTKVSELPSLLNDFLPFIETNLGTTELLNIGSTINKIGSSSLIEDRFPRDGYCEGKMIEGVYYLTFDLDTTKQQMKEFIFEN</sequence>
<dbReference type="NCBIfam" id="TIGR00350">
    <property type="entry name" value="lytR_cpsA_psr"/>
    <property type="match status" value="1"/>
</dbReference>
<feature type="domain" description="Cell envelope-related transcriptional attenuator" evidence="2">
    <location>
        <begin position="89"/>
        <end position="246"/>
    </location>
</feature>
<dbReference type="RefSeq" id="WP_066677629.1">
    <property type="nucleotide sequence ID" value="NZ_CABMIZ010000029.1"/>
</dbReference>
<protein>
    <submittedName>
        <fullName evidence="4">LCP family protein</fullName>
    </submittedName>
    <submittedName>
        <fullName evidence="3">LytR family transcriptional regulator</fullName>
    </submittedName>
</protein>
<dbReference type="Gene3D" id="3.40.630.190">
    <property type="entry name" value="LCP protein"/>
    <property type="match status" value="1"/>
</dbReference>
<dbReference type="PANTHER" id="PTHR33392:SF6">
    <property type="entry name" value="POLYISOPRENYL-TEICHOIC ACID--PEPTIDOGLYCAN TEICHOIC ACID TRANSFERASE TAGU"/>
    <property type="match status" value="1"/>
</dbReference>
<comment type="similarity">
    <text evidence="1">Belongs to the LytR/CpsA/Psr (LCP) family.</text>
</comment>
<dbReference type="PANTHER" id="PTHR33392">
    <property type="entry name" value="POLYISOPRENYL-TEICHOIC ACID--PEPTIDOGLYCAN TEICHOIC ACID TRANSFERASE TAGU"/>
    <property type="match status" value="1"/>
</dbReference>